<gene>
    <name evidence="3" type="ORF">KQ656_13620</name>
</gene>
<proteinExistence type="inferred from homology"/>
<dbReference type="InterPro" id="IPR001173">
    <property type="entry name" value="Glyco_trans_2-like"/>
</dbReference>
<reference evidence="3 4" key="1">
    <citation type="submission" date="2021-06" db="EMBL/GenBank/DDBJ databases">
        <title>Staphylococcus lentus K169 genome sequencing.</title>
        <authorList>
            <person name="Sundareshan S."/>
            <person name="Akhila D.S."/>
            <person name="Prachi D."/>
            <person name="Sivakumar R."/>
            <person name="Rajendhran J."/>
            <person name="Isloor S."/>
            <person name="Hegde N.R."/>
        </authorList>
    </citation>
    <scope>NUCLEOTIDE SEQUENCE [LARGE SCALE GENOMIC DNA]</scope>
    <source>
        <strain evidence="3 4">K169</strain>
    </source>
</reference>
<organism evidence="3 4">
    <name type="scientific">Mammaliicoccus lentus</name>
    <name type="common">Staphylococcus lentus</name>
    <dbReference type="NCBI Taxonomy" id="42858"/>
    <lineage>
        <taxon>Bacteria</taxon>
        <taxon>Bacillati</taxon>
        <taxon>Bacillota</taxon>
        <taxon>Bacilli</taxon>
        <taxon>Bacillales</taxon>
        <taxon>Staphylococcaceae</taxon>
        <taxon>Mammaliicoccus</taxon>
    </lineage>
</organism>
<dbReference type="PANTHER" id="PTHR22916">
    <property type="entry name" value="GLYCOSYLTRANSFERASE"/>
    <property type="match status" value="1"/>
</dbReference>
<sequence length="438" mass="51867">MFSVIISTYNDAKSLVNTIENIKDGLKNFKSEIIIINDGSTDNTEKILNKYKSDKQFKIFNQVNKGVSASRNIGLDNLNLNTDYVVFVDDSDTVQSDYFKKINNFFIFNKDIDIAAVPLIRTNKGKRKHHSLNYRFYSKVDVVNIHKNYNFIHFHIGGMAFRFEIFKNAKYRFDETMTYWEDAKFINTLLLDKQKYGLVKETAYFYNSEDPNSLSKGAWSLKERYTPLIINNYMYLIKKSNQNFDKTIKYVQYLISTHYLEYLKMHNQEKIIKSEYFEKNDFEKISEALFENIDCNIIYDLNCEYLFKNYMLRLKGESLDVNKYIDDLDIYIHSYNPFNKKILFTFSKQTCSLPIESEVYLCYLKKKTRIAKVIKKKDTYILGEYIGDFSKNIYEIKLPIIAMFKATKMLIVAEKNSYVVSNPSIINRIIKKVLYIRK</sequence>
<evidence type="ECO:0000259" key="2">
    <source>
        <dbReference type="Pfam" id="PF00535"/>
    </source>
</evidence>
<evidence type="ECO:0000256" key="1">
    <source>
        <dbReference type="ARBA" id="ARBA00006739"/>
    </source>
</evidence>
<comment type="similarity">
    <text evidence="1">Belongs to the glycosyltransferase 2 family.</text>
</comment>
<dbReference type="RefSeq" id="WP_216683978.1">
    <property type="nucleotide sequence ID" value="NZ_JAHLZN010000045.1"/>
</dbReference>
<dbReference type="EMBL" id="JAHLZN010000045">
    <property type="protein sequence ID" value="MBU6114992.1"/>
    <property type="molecule type" value="Genomic_DNA"/>
</dbReference>
<keyword evidence="4" id="KW-1185">Reference proteome</keyword>
<feature type="domain" description="Glycosyltransferase 2-like" evidence="2">
    <location>
        <begin position="3"/>
        <end position="167"/>
    </location>
</feature>
<evidence type="ECO:0000313" key="4">
    <source>
        <dbReference type="Proteomes" id="UP000770161"/>
    </source>
</evidence>
<dbReference type="CDD" id="cd00761">
    <property type="entry name" value="Glyco_tranf_GTA_type"/>
    <property type="match status" value="1"/>
</dbReference>
<evidence type="ECO:0000313" key="3">
    <source>
        <dbReference type="EMBL" id="MBU6114992.1"/>
    </source>
</evidence>
<comment type="caution">
    <text evidence="3">The sequence shown here is derived from an EMBL/GenBank/DDBJ whole genome shotgun (WGS) entry which is preliminary data.</text>
</comment>
<dbReference type="PANTHER" id="PTHR22916:SF3">
    <property type="entry name" value="UDP-GLCNAC:BETAGAL BETA-1,3-N-ACETYLGLUCOSAMINYLTRANSFERASE-LIKE PROTEIN 1"/>
    <property type="match status" value="1"/>
</dbReference>
<dbReference type="Proteomes" id="UP000770161">
    <property type="component" value="Unassembled WGS sequence"/>
</dbReference>
<dbReference type="Pfam" id="PF00535">
    <property type="entry name" value="Glycos_transf_2"/>
    <property type="match status" value="1"/>
</dbReference>
<accession>A0ABS6GZU9</accession>
<protein>
    <submittedName>
        <fullName evidence="3">Glycosyltransferase</fullName>
    </submittedName>
</protein>
<name>A0ABS6GZU9_MAMLE</name>